<dbReference type="Pfam" id="PF14311">
    <property type="entry name" value="DUF4379"/>
    <property type="match status" value="6"/>
</dbReference>
<feature type="domain" description="Treble clef zinc finger" evidence="1">
    <location>
        <begin position="431"/>
        <end position="486"/>
    </location>
</feature>
<dbReference type="PANTHER" id="PTHR37317:SF1">
    <property type="entry name" value="ZINC-RIBBON DOMAIN-CONTAINING PROTEIN-RELATED"/>
    <property type="match status" value="1"/>
</dbReference>
<keyword evidence="3" id="KW-1185">Reference proteome</keyword>
<dbReference type="STRING" id="1122169.Lsha_1101"/>
<evidence type="ECO:0000313" key="2">
    <source>
        <dbReference type="EMBL" id="KTD62401.1"/>
    </source>
</evidence>
<dbReference type="EMBL" id="LNYW01000033">
    <property type="protein sequence ID" value="KTD62401.1"/>
    <property type="molecule type" value="Genomic_DNA"/>
</dbReference>
<evidence type="ECO:0000259" key="1">
    <source>
        <dbReference type="Pfam" id="PF14311"/>
    </source>
</evidence>
<dbReference type="eggNOG" id="COG0553">
    <property type="taxonomic scope" value="Bacteria"/>
</dbReference>
<dbReference type="Gene3D" id="3.40.960.10">
    <property type="entry name" value="VSR Endonuclease"/>
    <property type="match status" value="1"/>
</dbReference>
<name>A0A0W0YZT5_9GAMM</name>
<reference evidence="2 3" key="1">
    <citation type="submission" date="2015-11" db="EMBL/GenBank/DDBJ databases">
        <title>Genomic analysis of 38 Legionella species identifies large and diverse effector repertoires.</title>
        <authorList>
            <person name="Burstein D."/>
            <person name="Amaro F."/>
            <person name="Zusman T."/>
            <person name="Lifshitz Z."/>
            <person name="Cohen O."/>
            <person name="Gilbert J.A."/>
            <person name="Pupko T."/>
            <person name="Shuman H.A."/>
            <person name="Segal G."/>
        </authorList>
    </citation>
    <scope>NUCLEOTIDE SEQUENCE [LARGE SCALE GENOMIC DNA]</scope>
    <source>
        <strain evidence="2 3">ATCC 49655</strain>
    </source>
</reference>
<dbReference type="InterPro" id="IPR025487">
    <property type="entry name" value="DUF4379"/>
</dbReference>
<feature type="domain" description="Treble clef zinc finger" evidence="1">
    <location>
        <begin position="501"/>
        <end position="553"/>
    </location>
</feature>
<feature type="domain" description="Treble clef zinc finger" evidence="1">
    <location>
        <begin position="81"/>
        <end position="135"/>
    </location>
</feature>
<dbReference type="AlphaFoldDB" id="A0A0W0YZT5"/>
<comment type="caution">
    <text evidence="2">The sequence shown here is derived from an EMBL/GenBank/DDBJ whole genome shotgun (WGS) entry which is preliminary data.</text>
</comment>
<dbReference type="OrthoDB" id="3196679at2"/>
<evidence type="ECO:0000313" key="3">
    <source>
        <dbReference type="Proteomes" id="UP000054600"/>
    </source>
</evidence>
<accession>A0A0W0YZT5</accession>
<organism evidence="2 3">
    <name type="scientific">Legionella shakespearei DSM 23087</name>
    <dbReference type="NCBI Taxonomy" id="1122169"/>
    <lineage>
        <taxon>Bacteria</taxon>
        <taxon>Pseudomonadati</taxon>
        <taxon>Pseudomonadota</taxon>
        <taxon>Gammaproteobacteria</taxon>
        <taxon>Legionellales</taxon>
        <taxon>Legionellaceae</taxon>
        <taxon>Legionella</taxon>
    </lineage>
</organism>
<protein>
    <recommendedName>
        <fullName evidence="1">Treble clef zinc finger domain-containing protein</fullName>
    </recommendedName>
</protein>
<dbReference type="PATRIC" id="fig|1122169.6.peg.1271"/>
<feature type="domain" description="Treble clef zinc finger" evidence="1">
    <location>
        <begin position="13"/>
        <end position="66"/>
    </location>
</feature>
<proteinExistence type="predicted"/>
<feature type="domain" description="Treble clef zinc finger" evidence="1">
    <location>
        <begin position="219"/>
        <end position="271"/>
    </location>
</feature>
<dbReference type="PANTHER" id="PTHR37317">
    <property type="entry name" value="BLR8090 PROTEIN"/>
    <property type="match status" value="1"/>
</dbReference>
<dbReference type="Proteomes" id="UP000054600">
    <property type="component" value="Unassembled WGS sequence"/>
</dbReference>
<sequence>MKMNSLAEKAPHLIEEWHKNKNTMTPYEVSYSSNKKFWWICRKGHEWEAAVGNRYRGTGCPVCSGRKLSQENNLAVKCPHLLKEWHPTKNEPLTPFDVTPRGKNIIWWQCEKGHEWQATTGNRYMGTGCPQCDGRVATSEYNLAVKSNQLAQEWHVEKNNPLTPFEVTPNSQRRVWWQCEKGHEWKTNIAARFKGTNCPYCMGKRPSAEYNLAVKHPHLISEWHAEKNKPLTPDNITPGSKKVVWWQCKWNHEWPAVVHTRANGHNCPKCNIRTSRLEVRLYCELKSIFEDVLWQEKIHTREIDVYIPHLTLGIEVDGFYWHQSDERKKADNAKQILLGNNGITLIRVMDDRLEVNESNSIPYVNNGNPLAVIVNVLTFIRRTLELTEIDAKKIDEYISANEYQSEGEYNAIISALPSPLIKSSIAGNPDLLKEWHPNKNSYQPTQLSYGSKIKVWWQCGKKHEWEATPNSRTRPQGTGCPYCSGKQPTHDNNLAVQSPELVKEWHPAKNNELRPEMFLPKSNKKVWWLCKHLHEWQATIDNRFNGTNCPNCWSAKSS</sequence>
<feature type="domain" description="Treble clef zinc finger" evidence="1">
    <location>
        <begin position="150"/>
        <end position="204"/>
    </location>
</feature>
<gene>
    <name evidence="2" type="ORF">Lsha_1101</name>
</gene>